<dbReference type="AlphaFoldDB" id="A0ABD5QSD1"/>
<dbReference type="NCBIfam" id="TIGR04088">
    <property type="entry name" value="cognate_SipW"/>
    <property type="match status" value="1"/>
</dbReference>
<name>A0ABD5QSD1_9EURY</name>
<dbReference type="PROSITE" id="PS50234">
    <property type="entry name" value="VWFA"/>
    <property type="match status" value="1"/>
</dbReference>
<proteinExistence type="predicted"/>
<dbReference type="Gene3D" id="3.40.50.410">
    <property type="entry name" value="von Willebrand factor, type A domain"/>
    <property type="match status" value="1"/>
</dbReference>
<dbReference type="InterPro" id="IPR023833">
    <property type="entry name" value="Signal_pept_SipW-depend-type"/>
</dbReference>
<dbReference type="RefSeq" id="WP_162498052.1">
    <property type="nucleotide sequence ID" value="NZ_JBHSKV010000013.1"/>
</dbReference>
<feature type="compositionally biased region" description="Low complexity" evidence="1">
    <location>
        <begin position="525"/>
        <end position="539"/>
    </location>
</feature>
<dbReference type="EMBL" id="JBHSKV010000013">
    <property type="protein sequence ID" value="MFC5134976.1"/>
    <property type="molecule type" value="Genomic_DNA"/>
</dbReference>
<gene>
    <name evidence="3" type="ORF">ACFPJA_09660</name>
</gene>
<protein>
    <submittedName>
        <fullName evidence="3">VWA domain-containing protein</fullName>
    </submittedName>
</protein>
<evidence type="ECO:0000256" key="1">
    <source>
        <dbReference type="SAM" id="MobiDB-lite"/>
    </source>
</evidence>
<dbReference type="Pfam" id="PF00092">
    <property type="entry name" value="VWA"/>
    <property type="match status" value="1"/>
</dbReference>
<dbReference type="InterPro" id="IPR036465">
    <property type="entry name" value="vWFA_dom_sf"/>
</dbReference>
<keyword evidence="4" id="KW-1185">Reference proteome</keyword>
<sequence>MDDKKIGLSRRKMLAGLGAVGVASAGAGLGTTAYFSDEESFEGNTLTAGELDLKMDYRMTYRGGSGRLAELQQNYPNATFVDEDMEPTDDDTGVYLLDQVPSPENYPGAEDWVIGANGIFDPETGEGEGFQRDELIDAGDLDEALIRIGDVKPGDYGEVTFSTHLYDNPGYMWMGGMLSSENQNGYTEPELEALEEMGDPTDDPDGDGQLADSIRAKIWYDDNCDNIHQGERDEETEGVDVMLSIDNSGSMNSGSGSKMEQAKEAALEFVENLGPNDRVGLVTFESTGQLRQGLTSTHSTVESFLQPGNSGITSAGRTMMDAGVDLAADELNDNGRSGVDQVIILLGDGEPNESDRSGSDDVQNAKDAATDAKNDGIIVFTIGLGVLNGSTAQTTLIDMASSSNGTTLYYDSPTGSDLDDIYSQISSVILTGEEIIAEGTLREVMTALEAGIELDANVQSEERVCFTNSVTRCFGFEWELPTDVGNEVQTDSVEFAIGFAAEQCRHNDGETNPYAPEDTNETSDGNMTNGGNTTGDVPV</sequence>
<dbReference type="SUPFAM" id="SSF53300">
    <property type="entry name" value="vWA-like"/>
    <property type="match status" value="1"/>
</dbReference>
<evidence type="ECO:0000313" key="3">
    <source>
        <dbReference type="EMBL" id="MFC5134976.1"/>
    </source>
</evidence>
<feature type="region of interest" description="Disordered" evidence="1">
    <location>
        <begin position="506"/>
        <end position="539"/>
    </location>
</feature>
<dbReference type="PANTHER" id="PTHR10579:SF43">
    <property type="entry name" value="ZINC FINGER (C3HC4-TYPE RING FINGER) FAMILY PROTEIN"/>
    <property type="match status" value="1"/>
</dbReference>
<accession>A0ABD5QSD1</accession>
<dbReference type="PROSITE" id="PS51318">
    <property type="entry name" value="TAT"/>
    <property type="match status" value="1"/>
</dbReference>
<reference evidence="3 4" key="1">
    <citation type="journal article" date="2019" name="Int. J. Syst. Evol. Microbiol.">
        <title>The Global Catalogue of Microorganisms (GCM) 10K type strain sequencing project: providing services to taxonomists for standard genome sequencing and annotation.</title>
        <authorList>
            <consortium name="The Broad Institute Genomics Platform"/>
            <consortium name="The Broad Institute Genome Sequencing Center for Infectious Disease"/>
            <person name="Wu L."/>
            <person name="Ma J."/>
        </authorList>
    </citation>
    <scope>NUCLEOTIDE SEQUENCE [LARGE SCALE GENOMIC DNA]</scope>
    <source>
        <strain evidence="3 4">CGMCC 1.16026</strain>
    </source>
</reference>
<dbReference type="PANTHER" id="PTHR10579">
    <property type="entry name" value="CALCIUM-ACTIVATED CHLORIDE CHANNEL REGULATOR"/>
    <property type="match status" value="1"/>
</dbReference>
<feature type="domain" description="VWFA" evidence="2">
    <location>
        <begin position="240"/>
        <end position="425"/>
    </location>
</feature>
<organism evidence="3 4">
    <name type="scientific">Halorubrum glutamatedens</name>
    <dbReference type="NCBI Taxonomy" id="2707018"/>
    <lineage>
        <taxon>Archaea</taxon>
        <taxon>Methanobacteriati</taxon>
        <taxon>Methanobacteriota</taxon>
        <taxon>Stenosarchaea group</taxon>
        <taxon>Halobacteria</taxon>
        <taxon>Halobacteriales</taxon>
        <taxon>Haloferacaceae</taxon>
        <taxon>Halorubrum</taxon>
    </lineage>
</organism>
<dbReference type="InterPro" id="IPR002035">
    <property type="entry name" value="VWF_A"/>
</dbReference>
<dbReference type="CDD" id="cd00198">
    <property type="entry name" value="vWFA"/>
    <property type="match status" value="1"/>
</dbReference>
<dbReference type="InterPro" id="IPR006311">
    <property type="entry name" value="TAT_signal"/>
</dbReference>
<dbReference type="InterPro" id="IPR051266">
    <property type="entry name" value="CLCR"/>
</dbReference>
<evidence type="ECO:0000259" key="2">
    <source>
        <dbReference type="PROSITE" id="PS50234"/>
    </source>
</evidence>
<dbReference type="SMART" id="SM00327">
    <property type="entry name" value="VWA"/>
    <property type="match status" value="1"/>
</dbReference>
<evidence type="ECO:0000313" key="4">
    <source>
        <dbReference type="Proteomes" id="UP001596145"/>
    </source>
</evidence>
<comment type="caution">
    <text evidence="3">The sequence shown here is derived from an EMBL/GenBank/DDBJ whole genome shotgun (WGS) entry which is preliminary data.</text>
</comment>
<feature type="region of interest" description="Disordered" evidence="1">
    <location>
        <begin position="348"/>
        <end position="367"/>
    </location>
</feature>
<dbReference type="Proteomes" id="UP001596145">
    <property type="component" value="Unassembled WGS sequence"/>
</dbReference>